<feature type="transmembrane region" description="Helical" evidence="1">
    <location>
        <begin position="72"/>
        <end position="93"/>
    </location>
</feature>
<organism evidence="2 3">
    <name type="scientific">Vibrio algarum</name>
    <dbReference type="NCBI Taxonomy" id="3020714"/>
    <lineage>
        <taxon>Bacteria</taxon>
        <taxon>Pseudomonadati</taxon>
        <taxon>Pseudomonadota</taxon>
        <taxon>Gammaproteobacteria</taxon>
        <taxon>Vibrionales</taxon>
        <taxon>Vibrionaceae</taxon>
        <taxon>Vibrio</taxon>
    </lineage>
</organism>
<protein>
    <recommendedName>
        <fullName evidence="4">Adenosylcobinamide-GDP ribazoletransferase</fullName>
    </recommendedName>
</protein>
<evidence type="ECO:0000256" key="1">
    <source>
        <dbReference type="SAM" id="Phobius"/>
    </source>
</evidence>
<dbReference type="Proteomes" id="UP001210678">
    <property type="component" value="Unassembled WGS sequence"/>
</dbReference>
<keyword evidence="1" id="KW-1133">Transmembrane helix</keyword>
<dbReference type="EMBL" id="JAQLOI010000003">
    <property type="protein sequence ID" value="MDB1125247.1"/>
    <property type="molecule type" value="Genomic_DNA"/>
</dbReference>
<evidence type="ECO:0000313" key="2">
    <source>
        <dbReference type="EMBL" id="MDB1125247.1"/>
    </source>
</evidence>
<gene>
    <name evidence="2" type="ORF">PGX00_16985</name>
</gene>
<comment type="caution">
    <text evidence="2">The sequence shown here is derived from an EMBL/GenBank/DDBJ whole genome shotgun (WGS) entry which is preliminary data.</text>
</comment>
<proteinExistence type="predicted"/>
<feature type="transmembrane region" description="Helical" evidence="1">
    <location>
        <begin position="182"/>
        <end position="198"/>
    </location>
</feature>
<keyword evidence="1" id="KW-0812">Transmembrane</keyword>
<feature type="transmembrane region" description="Helical" evidence="1">
    <location>
        <begin position="232"/>
        <end position="251"/>
    </location>
</feature>
<evidence type="ECO:0008006" key="4">
    <source>
        <dbReference type="Google" id="ProtNLM"/>
    </source>
</evidence>
<name>A0ABT4YUI8_9VIBR</name>
<evidence type="ECO:0000313" key="3">
    <source>
        <dbReference type="Proteomes" id="UP001210678"/>
    </source>
</evidence>
<feature type="transmembrane region" description="Helical" evidence="1">
    <location>
        <begin position="140"/>
        <end position="161"/>
    </location>
</feature>
<keyword evidence="3" id="KW-1185">Reference proteome</keyword>
<reference evidence="2 3" key="1">
    <citation type="submission" date="2023-01" db="EMBL/GenBank/DDBJ databases">
        <title>Vibrio sp. KJ40-1 sp.nov, isolated from marine algae.</title>
        <authorList>
            <person name="Butt M."/>
            <person name="Kim J.M.J."/>
            <person name="Jeon C.O.C."/>
        </authorList>
    </citation>
    <scope>NUCLEOTIDE SEQUENCE [LARGE SCALE GENOMIC DNA]</scope>
    <source>
        <strain evidence="2 3">KJ40-1</strain>
    </source>
</reference>
<sequence>MTIFSRMLKEWQVLLLSLSIFTRLPIPRSIPKSKNEVIESYKYSGVAGLLIGAFAALMYLFIGYYLSDYYAIYLALIISFVGARLYQGSGFIPKSNLIISNKKMKLRTQAKRQAVMFTVLMVLFLIKYMVLLRVNSVPHAMVIGHFLSYSMVFSIIYKYSYSDQKKEWVKGVSISSERQDDIIVLMFIVLAVSCLISNSKLSFLLLLVSFFVSRVFFLLMDKHAFIKVTYAINIVQSITEILCYITFYVVVGS</sequence>
<feature type="transmembrane region" description="Helical" evidence="1">
    <location>
        <begin position="114"/>
        <end position="134"/>
    </location>
</feature>
<keyword evidence="1" id="KW-0472">Membrane</keyword>
<feature type="transmembrane region" description="Helical" evidence="1">
    <location>
        <begin position="43"/>
        <end position="66"/>
    </location>
</feature>
<dbReference type="RefSeq" id="WP_272138779.1">
    <property type="nucleotide sequence ID" value="NZ_JAQLOI010000003.1"/>
</dbReference>
<accession>A0ABT4YUI8</accession>